<dbReference type="GO" id="GO:0016779">
    <property type="term" value="F:nucleotidyltransferase activity"/>
    <property type="evidence" value="ECO:0007669"/>
    <property type="project" value="UniProtKB-KW"/>
</dbReference>
<evidence type="ECO:0000256" key="4">
    <source>
        <dbReference type="ARBA" id="ARBA00022695"/>
    </source>
</evidence>
<feature type="domain" description="Polymerase nucleotidyl transferase" evidence="10">
    <location>
        <begin position="20"/>
        <end position="100"/>
    </location>
</feature>
<evidence type="ECO:0000256" key="2">
    <source>
        <dbReference type="ARBA" id="ARBA00022649"/>
    </source>
</evidence>
<evidence type="ECO:0000256" key="7">
    <source>
        <dbReference type="ARBA" id="ARBA00022840"/>
    </source>
</evidence>
<dbReference type="OrthoDB" id="428157at2"/>
<evidence type="ECO:0000259" key="10">
    <source>
        <dbReference type="Pfam" id="PF01909"/>
    </source>
</evidence>
<keyword evidence="7" id="KW-0067">ATP-binding</keyword>
<evidence type="ECO:0000256" key="5">
    <source>
        <dbReference type="ARBA" id="ARBA00022723"/>
    </source>
</evidence>
<keyword evidence="4" id="KW-0548">Nucleotidyltransferase</keyword>
<dbReference type="Gene3D" id="3.30.460.10">
    <property type="entry name" value="Beta Polymerase, domain 2"/>
    <property type="match status" value="1"/>
</dbReference>
<dbReference type="InterPro" id="IPR052038">
    <property type="entry name" value="Type-VII_TA_antitoxin"/>
</dbReference>
<dbReference type="Proteomes" id="UP000033607">
    <property type="component" value="Unassembled WGS sequence"/>
</dbReference>
<keyword evidence="3" id="KW-0808">Transferase</keyword>
<dbReference type="InterPro" id="IPR002934">
    <property type="entry name" value="Polymerase_NTP_transf_dom"/>
</dbReference>
<evidence type="ECO:0000256" key="3">
    <source>
        <dbReference type="ARBA" id="ARBA00022679"/>
    </source>
</evidence>
<evidence type="ECO:0000256" key="8">
    <source>
        <dbReference type="ARBA" id="ARBA00022842"/>
    </source>
</evidence>
<dbReference type="GO" id="GO:0046872">
    <property type="term" value="F:metal ion binding"/>
    <property type="evidence" value="ECO:0007669"/>
    <property type="project" value="UniProtKB-KW"/>
</dbReference>
<dbReference type="PANTHER" id="PTHR33571">
    <property type="entry name" value="SSL8005 PROTEIN"/>
    <property type="match status" value="1"/>
</dbReference>
<keyword evidence="5" id="KW-0479">Metal-binding</keyword>
<evidence type="ECO:0000256" key="1">
    <source>
        <dbReference type="ARBA" id="ARBA00001946"/>
    </source>
</evidence>
<evidence type="ECO:0000256" key="6">
    <source>
        <dbReference type="ARBA" id="ARBA00022741"/>
    </source>
</evidence>
<keyword evidence="8" id="KW-0460">Magnesium</keyword>
<dbReference type="EMBL" id="LATL02000345">
    <property type="protein sequence ID" value="KKD35077.1"/>
    <property type="molecule type" value="Genomic_DNA"/>
</dbReference>
<sequence>MSLDVILTERLKISGGEIADFCQRWNIIEFALFGSVLREDFRSDSDVDVLVVYDSSYRLNLSNILDMQEELEEKFGREVDLVEKNQIQNPYRLANILRTHQVIYAK</sequence>
<accession>A0A0F5Y8Z3</accession>
<organism evidence="11 12">
    <name type="scientific">Limnoraphis robusta CS-951</name>
    <dbReference type="NCBI Taxonomy" id="1637645"/>
    <lineage>
        <taxon>Bacteria</taxon>
        <taxon>Bacillati</taxon>
        <taxon>Cyanobacteriota</taxon>
        <taxon>Cyanophyceae</taxon>
        <taxon>Oscillatoriophycideae</taxon>
        <taxon>Oscillatoriales</taxon>
        <taxon>Sirenicapillariaceae</taxon>
        <taxon>Limnoraphis</taxon>
    </lineage>
</organism>
<dbReference type="PANTHER" id="PTHR33571:SF12">
    <property type="entry name" value="BSL3053 PROTEIN"/>
    <property type="match status" value="1"/>
</dbReference>
<comment type="caution">
    <text evidence="11">The sequence shown here is derived from an EMBL/GenBank/DDBJ whole genome shotgun (WGS) entry which is preliminary data.</text>
</comment>
<proteinExistence type="inferred from homology"/>
<gene>
    <name evidence="11" type="ORF">WN50_27375</name>
</gene>
<comment type="cofactor">
    <cofactor evidence="1">
        <name>Mg(2+)</name>
        <dbReference type="ChEBI" id="CHEBI:18420"/>
    </cofactor>
</comment>
<dbReference type="PATRIC" id="fig|1637645.4.peg.6737"/>
<reference evidence="11 12" key="1">
    <citation type="submission" date="2015-06" db="EMBL/GenBank/DDBJ databases">
        <title>Draft genome assembly of filamentous brackish cyanobacterium Limnoraphis robusta strain CS-951.</title>
        <authorList>
            <person name="Willis A."/>
            <person name="Parks M."/>
            <person name="Burford M.A."/>
        </authorList>
    </citation>
    <scope>NUCLEOTIDE SEQUENCE [LARGE SCALE GENOMIC DNA]</scope>
    <source>
        <strain evidence="11 12">CS-951</strain>
    </source>
</reference>
<dbReference type="CDD" id="cd05403">
    <property type="entry name" value="NT_KNTase_like"/>
    <property type="match status" value="1"/>
</dbReference>
<dbReference type="AlphaFoldDB" id="A0A0F5Y8Z3"/>
<evidence type="ECO:0000256" key="9">
    <source>
        <dbReference type="ARBA" id="ARBA00038276"/>
    </source>
</evidence>
<keyword evidence="6" id="KW-0547">Nucleotide-binding</keyword>
<dbReference type="InterPro" id="IPR043519">
    <property type="entry name" value="NT_sf"/>
</dbReference>
<evidence type="ECO:0000313" key="12">
    <source>
        <dbReference type="Proteomes" id="UP000033607"/>
    </source>
</evidence>
<protein>
    <submittedName>
        <fullName evidence="11">DNA polymerase subunit beta</fullName>
    </submittedName>
</protein>
<keyword evidence="2" id="KW-1277">Toxin-antitoxin system</keyword>
<dbReference type="Pfam" id="PF01909">
    <property type="entry name" value="NTP_transf_2"/>
    <property type="match status" value="1"/>
</dbReference>
<evidence type="ECO:0000313" key="11">
    <source>
        <dbReference type="EMBL" id="KKD35077.1"/>
    </source>
</evidence>
<comment type="similarity">
    <text evidence="9">Belongs to the MntA antitoxin family.</text>
</comment>
<dbReference type="SUPFAM" id="SSF81301">
    <property type="entry name" value="Nucleotidyltransferase"/>
    <property type="match status" value="1"/>
</dbReference>
<dbReference type="GO" id="GO:0005524">
    <property type="term" value="F:ATP binding"/>
    <property type="evidence" value="ECO:0007669"/>
    <property type="project" value="UniProtKB-KW"/>
</dbReference>
<name>A0A0F5Y8Z3_9CYAN</name>